<name>A0A7D4BR56_9BACT</name>
<dbReference type="GO" id="GO:0016717">
    <property type="term" value="F:oxidoreductase activity, acting on paired donors, with oxidation of a pair of donors resulting in the reduction of molecular oxygen to two molecules of water"/>
    <property type="evidence" value="ECO:0007669"/>
    <property type="project" value="TreeGrafter"/>
</dbReference>
<dbReference type="AlphaFoldDB" id="A0A7D4BR56"/>
<keyword evidence="4" id="KW-1185">Reference proteome</keyword>
<protein>
    <submittedName>
        <fullName evidence="3">Fatty acid desaturase</fullName>
    </submittedName>
</protein>
<feature type="transmembrane region" description="Helical" evidence="1">
    <location>
        <begin position="142"/>
        <end position="160"/>
    </location>
</feature>
<sequence>MQNWVDVVSKYNYPDHSKSWWQVVNSVIPYLALWGAMYHSLKISYLLTLALALLAAGFLVRIFIIFHDCGHGSFFKDDKLNRLVGIPLGLLVFTPYHRWHRDHLIHHQTVGNLDKRGFGDVETLTVDEYLNLSKWGKLKYRIYRHPLFLFGLAPILLFLIQHRIPKSYMNFKQHVYLQLSNIAIIGIIVLLMWLIGWREFILIQLPVIYFASIAGVWLFYVQHQFERVIWKRSKDWNYQEVALNGSSFLKLPKVLQWFSGNIGYHHIHHLSPRIPNYKLQKCHEENELFSNIKPLSLKEILRAFNLRLWDEQNSKLISFDELKNSETKTS</sequence>
<keyword evidence="1" id="KW-0472">Membrane</keyword>
<dbReference type="InterPro" id="IPR012171">
    <property type="entry name" value="Fatty_acid_desaturase"/>
</dbReference>
<keyword evidence="1" id="KW-0812">Transmembrane</keyword>
<dbReference type="PANTHER" id="PTHR19353">
    <property type="entry name" value="FATTY ACID DESATURASE 2"/>
    <property type="match status" value="1"/>
</dbReference>
<evidence type="ECO:0000256" key="1">
    <source>
        <dbReference type="SAM" id="Phobius"/>
    </source>
</evidence>
<organism evidence="3 4">
    <name type="scientific">Tenuifilum thalassicum</name>
    <dbReference type="NCBI Taxonomy" id="2590900"/>
    <lineage>
        <taxon>Bacteria</taxon>
        <taxon>Pseudomonadati</taxon>
        <taxon>Bacteroidota</taxon>
        <taxon>Bacteroidia</taxon>
        <taxon>Bacteroidales</taxon>
        <taxon>Tenuifilaceae</taxon>
        <taxon>Tenuifilum</taxon>
    </lineage>
</organism>
<feature type="transmembrane region" description="Helical" evidence="1">
    <location>
        <begin position="175"/>
        <end position="195"/>
    </location>
</feature>
<evidence type="ECO:0000313" key="4">
    <source>
        <dbReference type="Proteomes" id="UP000500961"/>
    </source>
</evidence>
<dbReference type="InterPro" id="IPR005804">
    <property type="entry name" value="FA_desaturase_dom"/>
</dbReference>
<dbReference type="Proteomes" id="UP000500961">
    <property type="component" value="Chromosome"/>
</dbReference>
<feature type="transmembrane region" description="Helical" evidence="1">
    <location>
        <begin position="201"/>
        <end position="221"/>
    </location>
</feature>
<dbReference type="CDD" id="cd03507">
    <property type="entry name" value="Delta12-FADS-like"/>
    <property type="match status" value="1"/>
</dbReference>
<reference evidence="3 4" key="1">
    <citation type="submission" date="2019-07" db="EMBL/GenBank/DDBJ databases">
        <title>Thalassofilum flectens gen. nov., sp. nov., a novel moderate thermophilic anaerobe from a shallow sea hot spring in Kunashir Island (Russia), representing a new family in the order Bacteroidales, and proposal of Thalassofilacea fam. nov.</title>
        <authorList>
            <person name="Kochetkova T.V."/>
            <person name="Podosokorskaya O.A."/>
            <person name="Novikov A."/>
            <person name="Elcheninov A.G."/>
            <person name="Toshchakov S.V."/>
            <person name="Kublanov I.V."/>
        </authorList>
    </citation>
    <scope>NUCLEOTIDE SEQUENCE [LARGE SCALE GENOMIC DNA]</scope>
    <source>
        <strain evidence="3 4">38-H</strain>
    </source>
</reference>
<dbReference type="PANTHER" id="PTHR19353:SF73">
    <property type="entry name" value="FATTY ACID DESATURASE"/>
    <property type="match status" value="1"/>
</dbReference>
<dbReference type="GO" id="GO:0016020">
    <property type="term" value="C:membrane"/>
    <property type="evidence" value="ECO:0007669"/>
    <property type="project" value="TreeGrafter"/>
</dbReference>
<dbReference type="Pfam" id="PF00487">
    <property type="entry name" value="FA_desaturase"/>
    <property type="match status" value="1"/>
</dbReference>
<proteinExistence type="predicted"/>
<accession>A0A7D4BR56</accession>
<gene>
    <name evidence="3" type="ORF">FHG85_03665</name>
</gene>
<feature type="transmembrane region" description="Helical" evidence="1">
    <location>
        <begin position="45"/>
        <end position="66"/>
    </location>
</feature>
<keyword evidence="1" id="KW-1133">Transmembrane helix</keyword>
<dbReference type="EMBL" id="CP041345">
    <property type="protein sequence ID" value="QKG79401.1"/>
    <property type="molecule type" value="Genomic_DNA"/>
</dbReference>
<evidence type="ECO:0000259" key="2">
    <source>
        <dbReference type="Pfam" id="PF00487"/>
    </source>
</evidence>
<dbReference type="KEGG" id="ttz:FHG85_03665"/>
<dbReference type="GO" id="GO:0006629">
    <property type="term" value="P:lipid metabolic process"/>
    <property type="evidence" value="ECO:0007669"/>
    <property type="project" value="InterPro"/>
</dbReference>
<feature type="transmembrane region" description="Helical" evidence="1">
    <location>
        <begin position="20"/>
        <end position="38"/>
    </location>
</feature>
<dbReference type="RefSeq" id="WP_173073095.1">
    <property type="nucleotide sequence ID" value="NZ_CP041345.1"/>
</dbReference>
<evidence type="ECO:0000313" key="3">
    <source>
        <dbReference type="EMBL" id="QKG79401.1"/>
    </source>
</evidence>
<feature type="domain" description="Fatty acid desaturase" evidence="2">
    <location>
        <begin position="48"/>
        <end position="285"/>
    </location>
</feature>